<sequence length="1894" mass="206242">MARNVRGPMSALTDFLQSEGITATTIARRVATQQPEAGPSTPRRGRGVTNDAEEYDSDNLDEPESPQKKSKLSKAAEAKAKAKAAKKKNKGDDEDEDEDAYTALSKAAYAPSNKPAVGSFADCAQCEKKFTVTKYTMAAIPGPGYLCHPCAKEAGIDPFKKPAAPRKRKAPAEKRTVVHIQQRSFPTLVSLCIDVIARYIDDVESFGDIGSLNLEAIAKALSKNRRLTSENARLFYNIENANLAFYDATNLDANAFIALGNLNPNLTHLRLDLCGPLNDQAILSWNTSMPRLVSLELLGPFLVREAAWITFLTAHPNMEAFLITQSPRFSLACLNALIAGSGATLRRLGLREVGLISDAFTERIGAELKELTYLDIGMPSESLLDVHVIDLLTAIGGGLEHLDLSGHEALTDNALTRGIAPHVRKLTSLALASLPELTDAGVAAFFNLLRENERPGFVRLDMTRDHQLNSAALTALLLHSGDTLQELSINGWKGVDAAYDQALVKKEEQDAAALPLLAQLYQVRKLDLGWCRAVDDFTVKAVLESCLALEELKVWGCNRVEGKWESSIQRKRGVKVYGIESQALAHSQSADRCSPRGSNLWLRAEPPSTTRPRLILNADSLASPRAQPRRLQHPPPPQTGASEHSAPTRTSPLRATTIYGTKHHGRPTACGLLVPQTARRNNLLSAVSPRRLGTALAPQLGVANANPVNDDPTTPQSDSELHSVSSARCTWCYSRCPTPPRRKPEHGFLFGQGALLPAACSSESCARAPVAFSPDQGFSALRLATRTFKDVRRERAPAAVESLAHCAIPGHSRDRRLQALTDNALTRGIAPHVRKLTSLALASLPELTDAGVAAFFNLLRENERPGFVRLDMTRDHQLNSAALTALLLHSGDTLQELSINGWKGVDAAYDQALVKKEEQDAAALPLLAQLYQVRKLDLGWCRAVDDFTVKAVLESCLALEELKVWGCNRVEGKWESSIQRKRGVKTLSRVQNKLEAASQYRSRTTATYPLKYIACPPRRPTGRNRARKNLDGEVIWLGRETSDISIPVGWDDETENAPPSTTPSYPTVPEPRSEPALLETGHRAVRRPALAHSQSADRCSPRGSNITAEPPSTTRPRLIVNADSLASPRAQSRRWRHPPPPQTGASEHSAPTGSSPLRATTIYGTKHHGTPTACGLLVPQTARRNSLLSAVSPRRLGTALAPQLGVANANPRESVKSQDDPTTPQSDSELHSVSSARCTWCYSRCPTPPRRKPEHGFLFGQGALLPAACSSESCARAPVAFSPDQRFSALRRTRTFKDVRSERAPGAVEFLALRAVPGYSRDWDFLQSEGITATTIARRVATQQPEAGPSTPRRGRGVTNDAEEYDSDNLDEPESPQKKSKLSKAAEAKAKAKAAKKKNKGDDEDEDEDAYTALSKAAYAPSNKPAVGSFADCAQCEKKFTVTKYTMAAIPGPGYLCHPCAKEAGIDPFKKPAAPRKRKAPAEKRTVVHIQQRSFPTLVSLCIDVIARYIDDVESFGDIGSLNLEAIAKALSKNRRLTSENARLFYNIENANLAFYDATNLDANAFIALGNLNPNLTHLRLDLCGPLNDQAILSWNTSMPRLVSLELLGPFLVREAAWITFLTAHPNMEAFLITQSPRFSLACLNALIAGSGATLGRLGLREVGLLSDAFTERIGAELKELTYLDIGMPSKSLLDVHVIDLLAAIGGGLEHLDLSGHEALTDNTLTRGIAPHVRKITSLALASLPELTDAGVAAFFSLLRENERPGFVRLDMTRDHQLNSAALTALLLHSGDTLQELSINGWKGVDAAYDQALVKKEEQDAAALPLLAQLYQVRKLDLGWCRAVDDFTVKAVLESCLALEELKVWGCNRVEGKWESSIQRKRGVKVYGIESQGT</sequence>
<proteinExistence type="predicted"/>
<keyword evidence="4" id="KW-1185">Reference proteome</keyword>
<feature type="region of interest" description="Disordered" evidence="1">
    <location>
        <begin position="1046"/>
        <end position="1074"/>
    </location>
</feature>
<feature type="compositionally biased region" description="Acidic residues" evidence="1">
    <location>
        <begin position="1361"/>
        <end position="1374"/>
    </location>
</feature>
<feature type="compositionally biased region" description="Polar residues" evidence="1">
    <location>
        <begin position="639"/>
        <end position="652"/>
    </location>
</feature>
<comment type="caution">
    <text evidence="3">The sequence shown here is derived from an EMBL/GenBank/DDBJ whole genome shotgun (WGS) entry which is preliminary data.</text>
</comment>
<dbReference type="EMBL" id="JACAZE010000009">
    <property type="protein sequence ID" value="KAF7305906.1"/>
    <property type="molecule type" value="Genomic_DNA"/>
</dbReference>
<accession>A0A8H6SWD4</accession>
<dbReference type="Gene3D" id="3.80.10.10">
    <property type="entry name" value="Ribonuclease Inhibitor"/>
    <property type="match status" value="5"/>
</dbReference>
<evidence type="ECO:0000259" key="2">
    <source>
        <dbReference type="Pfam" id="PF23550"/>
    </source>
</evidence>
<feature type="compositionally biased region" description="Low complexity" evidence="1">
    <location>
        <begin position="1058"/>
        <end position="1067"/>
    </location>
</feature>
<dbReference type="SUPFAM" id="SSF52047">
    <property type="entry name" value="RNI-like"/>
    <property type="match status" value="3"/>
</dbReference>
<name>A0A8H6SWD4_MYCCL</name>
<evidence type="ECO:0000313" key="4">
    <source>
        <dbReference type="Proteomes" id="UP000613580"/>
    </source>
</evidence>
<dbReference type="GO" id="GO:0031146">
    <property type="term" value="P:SCF-dependent proteasomal ubiquitin-dependent protein catabolic process"/>
    <property type="evidence" value="ECO:0007669"/>
    <property type="project" value="TreeGrafter"/>
</dbReference>
<feature type="region of interest" description="Disordered" evidence="1">
    <location>
        <begin position="623"/>
        <end position="652"/>
    </location>
</feature>
<dbReference type="Proteomes" id="UP000613580">
    <property type="component" value="Unassembled WGS sequence"/>
</dbReference>
<dbReference type="GO" id="GO:0019005">
    <property type="term" value="C:SCF ubiquitin ligase complex"/>
    <property type="evidence" value="ECO:0007669"/>
    <property type="project" value="TreeGrafter"/>
</dbReference>
<dbReference type="Pfam" id="PF23550">
    <property type="entry name" value="zf_Tbcl_Rhp7"/>
    <property type="match status" value="2"/>
</dbReference>
<evidence type="ECO:0000313" key="3">
    <source>
        <dbReference type="EMBL" id="KAF7305906.1"/>
    </source>
</evidence>
<dbReference type="OrthoDB" id="421226at2759"/>
<reference evidence="3" key="1">
    <citation type="submission" date="2020-05" db="EMBL/GenBank/DDBJ databases">
        <title>Mycena genomes resolve the evolution of fungal bioluminescence.</title>
        <authorList>
            <person name="Tsai I.J."/>
        </authorList>
    </citation>
    <scope>NUCLEOTIDE SEQUENCE</scope>
    <source>
        <strain evidence="3">110903Hualien_Pintung</strain>
    </source>
</reference>
<feature type="region of interest" description="Disordered" evidence="1">
    <location>
        <begin position="1202"/>
        <end position="1230"/>
    </location>
</feature>
<feature type="region of interest" description="Disordered" evidence="1">
    <location>
        <begin position="26"/>
        <end position="99"/>
    </location>
</feature>
<feature type="region of interest" description="Disordered" evidence="1">
    <location>
        <begin position="1086"/>
        <end position="1174"/>
    </location>
</feature>
<protein>
    <submittedName>
        <fullName evidence="3">RNI-like protein</fullName>
    </submittedName>
</protein>
<feature type="compositionally biased region" description="Polar residues" evidence="1">
    <location>
        <begin position="1220"/>
        <end position="1230"/>
    </location>
</feature>
<dbReference type="InterPro" id="IPR056451">
    <property type="entry name" value="Znf_Tbcl_Rhp7"/>
</dbReference>
<dbReference type="InterPro" id="IPR032675">
    <property type="entry name" value="LRR_dom_sf"/>
</dbReference>
<dbReference type="PANTHER" id="PTHR13318:SF95">
    <property type="entry name" value="F-BOX PROTEIN YLR352W"/>
    <property type="match status" value="1"/>
</dbReference>
<feature type="domain" description="DNA repair protein rhp7 treble clef" evidence="2">
    <location>
        <begin position="1427"/>
        <end position="1465"/>
    </location>
</feature>
<feature type="compositionally biased region" description="Polar residues" evidence="1">
    <location>
        <begin position="1092"/>
        <end position="1115"/>
    </location>
</feature>
<feature type="compositionally biased region" description="Polar residues" evidence="1">
    <location>
        <begin position="1143"/>
        <end position="1158"/>
    </location>
</feature>
<gene>
    <name evidence="3" type="ORF">HMN09_00744800</name>
</gene>
<organism evidence="3 4">
    <name type="scientific">Mycena chlorophos</name>
    <name type="common">Agaric fungus</name>
    <name type="synonym">Agaricus chlorophos</name>
    <dbReference type="NCBI Taxonomy" id="658473"/>
    <lineage>
        <taxon>Eukaryota</taxon>
        <taxon>Fungi</taxon>
        <taxon>Dikarya</taxon>
        <taxon>Basidiomycota</taxon>
        <taxon>Agaricomycotina</taxon>
        <taxon>Agaricomycetes</taxon>
        <taxon>Agaricomycetidae</taxon>
        <taxon>Agaricales</taxon>
        <taxon>Marasmiineae</taxon>
        <taxon>Mycenaceae</taxon>
        <taxon>Mycena</taxon>
    </lineage>
</organism>
<dbReference type="PANTHER" id="PTHR13318">
    <property type="entry name" value="PARTNER OF PAIRED, ISOFORM B-RELATED"/>
    <property type="match status" value="1"/>
</dbReference>
<feature type="domain" description="DNA repair protein rhp7 treble clef" evidence="2">
    <location>
        <begin position="117"/>
        <end position="155"/>
    </location>
</feature>
<feature type="compositionally biased region" description="Acidic residues" evidence="1">
    <location>
        <begin position="51"/>
        <end position="64"/>
    </location>
</feature>
<dbReference type="SMART" id="SM00367">
    <property type="entry name" value="LRR_CC"/>
    <property type="match status" value="9"/>
</dbReference>
<dbReference type="InterPro" id="IPR006553">
    <property type="entry name" value="Leu-rich_rpt_Cys-con_subtyp"/>
</dbReference>
<feature type="region of interest" description="Disordered" evidence="1">
    <location>
        <begin position="1340"/>
        <end position="1409"/>
    </location>
</feature>
<evidence type="ECO:0000256" key="1">
    <source>
        <dbReference type="SAM" id="MobiDB-lite"/>
    </source>
</evidence>